<dbReference type="GO" id="GO:0006281">
    <property type="term" value="P:DNA repair"/>
    <property type="evidence" value="ECO:0007669"/>
    <property type="project" value="InterPro"/>
</dbReference>
<name>A0A919EPQ7_STRFL</name>
<dbReference type="Pfam" id="PF11799">
    <property type="entry name" value="IMS_C"/>
    <property type="match status" value="1"/>
</dbReference>
<dbReference type="RefSeq" id="WP_190043194.1">
    <property type="nucleotide sequence ID" value="NZ_BNBE01000002.1"/>
</dbReference>
<protein>
    <recommendedName>
        <fullName evidence="1">DNA polymerase Y-family little finger domain-containing protein</fullName>
    </recommendedName>
</protein>
<dbReference type="AlphaFoldDB" id="A0A919EPQ7"/>
<evidence type="ECO:0000259" key="1">
    <source>
        <dbReference type="Pfam" id="PF11799"/>
    </source>
</evidence>
<keyword evidence="3" id="KW-1185">Reference proteome</keyword>
<dbReference type="EMBL" id="BNBE01000002">
    <property type="protein sequence ID" value="GHG12695.1"/>
    <property type="molecule type" value="Genomic_DNA"/>
</dbReference>
<organism evidence="2 3">
    <name type="scientific">Streptomyces filamentosus</name>
    <name type="common">Streptomyces roseosporus</name>
    <dbReference type="NCBI Taxonomy" id="67294"/>
    <lineage>
        <taxon>Bacteria</taxon>
        <taxon>Bacillati</taxon>
        <taxon>Actinomycetota</taxon>
        <taxon>Actinomycetes</taxon>
        <taxon>Kitasatosporales</taxon>
        <taxon>Streptomycetaceae</taxon>
        <taxon>Streptomyces</taxon>
    </lineage>
</organism>
<comment type="caution">
    <text evidence="2">The sequence shown here is derived from an EMBL/GenBank/DDBJ whole genome shotgun (WGS) entry which is preliminary data.</text>
</comment>
<proteinExistence type="predicted"/>
<dbReference type="Proteomes" id="UP000632849">
    <property type="component" value="Unassembled WGS sequence"/>
</dbReference>
<sequence>MARHALDGPNVCSALLLVVQLGRMLRHRGPSPQALTLTLSFAGTGRWSTSHRLPEPSAHEDDLRAAAYRAAL</sequence>
<accession>A0A919EPQ7</accession>
<dbReference type="InterPro" id="IPR017961">
    <property type="entry name" value="DNA_pol_Y-fam_little_finger"/>
</dbReference>
<dbReference type="GO" id="GO:0003684">
    <property type="term" value="F:damaged DNA binding"/>
    <property type="evidence" value="ECO:0007669"/>
    <property type="project" value="InterPro"/>
</dbReference>
<evidence type="ECO:0000313" key="3">
    <source>
        <dbReference type="Proteomes" id="UP000632849"/>
    </source>
</evidence>
<evidence type="ECO:0000313" key="2">
    <source>
        <dbReference type="EMBL" id="GHG12695.1"/>
    </source>
</evidence>
<reference evidence="2" key="1">
    <citation type="journal article" date="2014" name="Int. J. Syst. Evol. Microbiol.">
        <title>Complete genome sequence of Corynebacterium casei LMG S-19264T (=DSM 44701T), isolated from a smear-ripened cheese.</title>
        <authorList>
            <consortium name="US DOE Joint Genome Institute (JGI-PGF)"/>
            <person name="Walter F."/>
            <person name="Albersmeier A."/>
            <person name="Kalinowski J."/>
            <person name="Ruckert C."/>
        </authorList>
    </citation>
    <scope>NUCLEOTIDE SEQUENCE</scope>
    <source>
        <strain evidence="2">JCM 4122</strain>
    </source>
</reference>
<feature type="domain" description="DNA polymerase Y-family little finger" evidence="1">
    <location>
        <begin position="17"/>
        <end position="69"/>
    </location>
</feature>
<gene>
    <name evidence="2" type="ORF">GCM10017667_52770</name>
</gene>
<reference evidence="2" key="2">
    <citation type="submission" date="2020-09" db="EMBL/GenBank/DDBJ databases">
        <authorList>
            <person name="Sun Q."/>
            <person name="Ohkuma M."/>
        </authorList>
    </citation>
    <scope>NUCLEOTIDE SEQUENCE</scope>
    <source>
        <strain evidence="2">JCM 4122</strain>
    </source>
</reference>